<evidence type="ECO:0000313" key="2">
    <source>
        <dbReference type="EMBL" id="MBB4909189.1"/>
    </source>
</evidence>
<accession>A0A7W7Q8Y2</accession>
<evidence type="ECO:0000313" key="3">
    <source>
        <dbReference type="Proteomes" id="UP000520767"/>
    </source>
</evidence>
<dbReference type="AlphaFoldDB" id="A0A7W7Q8Y2"/>
<keyword evidence="3" id="KW-1185">Reference proteome</keyword>
<dbReference type="EMBL" id="JACHJQ010000005">
    <property type="protein sequence ID" value="MBB4909189.1"/>
    <property type="molecule type" value="Genomic_DNA"/>
</dbReference>
<feature type="region of interest" description="Disordered" evidence="1">
    <location>
        <begin position="50"/>
        <end position="72"/>
    </location>
</feature>
<sequence>MTRKTPFSRSSWTVRQLVRSGIRSCAVNRFALWWPVIRPAVTTAMTPEACSSSAGMNARNGTTSEIAVMSTG</sequence>
<proteinExistence type="predicted"/>
<gene>
    <name evidence="2" type="ORF">FHR82_005442</name>
</gene>
<name>A0A7W7Q8Y2_9PSEU</name>
<reference evidence="2 3" key="1">
    <citation type="submission" date="2020-08" db="EMBL/GenBank/DDBJ databases">
        <title>Genomic Encyclopedia of Type Strains, Phase III (KMG-III): the genomes of soil and plant-associated and newly described type strains.</title>
        <authorList>
            <person name="Whitman W."/>
        </authorList>
    </citation>
    <scope>NUCLEOTIDE SEQUENCE [LARGE SCALE GENOMIC DNA]</scope>
    <source>
        <strain evidence="2 3">CECT 8960</strain>
    </source>
</reference>
<organism evidence="2 3">
    <name type="scientific">Actinophytocola algeriensis</name>
    <dbReference type="NCBI Taxonomy" id="1768010"/>
    <lineage>
        <taxon>Bacteria</taxon>
        <taxon>Bacillati</taxon>
        <taxon>Actinomycetota</taxon>
        <taxon>Actinomycetes</taxon>
        <taxon>Pseudonocardiales</taxon>
        <taxon>Pseudonocardiaceae</taxon>
    </lineage>
</organism>
<evidence type="ECO:0000256" key="1">
    <source>
        <dbReference type="SAM" id="MobiDB-lite"/>
    </source>
</evidence>
<dbReference type="Proteomes" id="UP000520767">
    <property type="component" value="Unassembled WGS sequence"/>
</dbReference>
<comment type="caution">
    <text evidence="2">The sequence shown here is derived from an EMBL/GenBank/DDBJ whole genome shotgun (WGS) entry which is preliminary data.</text>
</comment>
<protein>
    <submittedName>
        <fullName evidence="2">Uncharacterized protein</fullName>
    </submittedName>
</protein>